<evidence type="ECO:0000256" key="2">
    <source>
        <dbReference type="ARBA" id="ARBA00022448"/>
    </source>
</evidence>
<reference evidence="9" key="1">
    <citation type="journal article" date="2014" name="Int. J. Syst. Evol. Microbiol.">
        <title>Complete genome sequence of Corynebacterium casei LMG S-19264T (=DSM 44701T), isolated from a smear-ripened cheese.</title>
        <authorList>
            <consortium name="US DOE Joint Genome Institute (JGI-PGF)"/>
            <person name="Walter F."/>
            <person name="Albersmeier A."/>
            <person name="Kalinowski J."/>
            <person name="Ruckert C."/>
        </authorList>
    </citation>
    <scope>NUCLEOTIDE SEQUENCE</scope>
    <source>
        <strain evidence="9">JCM 18487</strain>
    </source>
</reference>
<feature type="transmembrane region" description="Helical" evidence="7">
    <location>
        <begin position="200"/>
        <end position="222"/>
    </location>
</feature>
<feature type="transmembrane region" description="Helical" evidence="7">
    <location>
        <begin position="161"/>
        <end position="179"/>
    </location>
</feature>
<dbReference type="RefSeq" id="WP_229776684.1">
    <property type="nucleotide sequence ID" value="NZ_BMOY01000025.1"/>
</dbReference>
<keyword evidence="6 7" id="KW-0472">Membrane</keyword>
<evidence type="ECO:0000256" key="3">
    <source>
        <dbReference type="ARBA" id="ARBA00022475"/>
    </source>
</evidence>
<accession>A0A917NKP9</accession>
<keyword evidence="2 7" id="KW-0813">Transport</keyword>
<feature type="transmembrane region" description="Helical" evidence="7">
    <location>
        <begin position="89"/>
        <end position="113"/>
    </location>
</feature>
<dbReference type="Gene3D" id="1.10.3720.10">
    <property type="entry name" value="MetI-like"/>
    <property type="match status" value="1"/>
</dbReference>
<evidence type="ECO:0000256" key="4">
    <source>
        <dbReference type="ARBA" id="ARBA00022692"/>
    </source>
</evidence>
<keyword evidence="4 7" id="KW-0812">Transmembrane</keyword>
<dbReference type="PANTHER" id="PTHR43744:SF12">
    <property type="entry name" value="ABC TRANSPORTER PERMEASE PROTEIN MG189-RELATED"/>
    <property type="match status" value="1"/>
</dbReference>
<dbReference type="Proteomes" id="UP000637695">
    <property type="component" value="Unassembled WGS sequence"/>
</dbReference>
<dbReference type="CDD" id="cd06261">
    <property type="entry name" value="TM_PBP2"/>
    <property type="match status" value="1"/>
</dbReference>
<dbReference type="PROSITE" id="PS50928">
    <property type="entry name" value="ABC_TM1"/>
    <property type="match status" value="1"/>
</dbReference>
<dbReference type="InterPro" id="IPR000515">
    <property type="entry name" value="MetI-like"/>
</dbReference>
<evidence type="ECO:0000259" key="8">
    <source>
        <dbReference type="PROSITE" id="PS50928"/>
    </source>
</evidence>
<feature type="transmembrane region" description="Helical" evidence="7">
    <location>
        <begin position="30"/>
        <end position="54"/>
    </location>
</feature>
<keyword evidence="5 7" id="KW-1133">Transmembrane helix</keyword>
<name>A0A917NKP9_9BACL</name>
<evidence type="ECO:0000256" key="7">
    <source>
        <dbReference type="RuleBase" id="RU363032"/>
    </source>
</evidence>
<gene>
    <name evidence="9" type="ORF">GCM10010885_16910</name>
</gene>
<organism evidence="9 10">
    <name type="scientific">Alicyclobacillus cellulosilyticus</name>
    <dbReference type="NCBI Taxonomy" id="1003997"/>
    <lineage>
        <taxon>Bacteria</taxon>
        <taxon>Bacillati</taxon>
        <taxon>Bacillota</taxon>
        <taxon>Bacilli</taxon>
        <taxon>Bacillales</taxon>
        <taxon>Alicyclobacillaceae</taxon>
        <taxon>Alicyclobacillus</taxon>
    </lineage>
</organism>
<comment type="subcellular location">
    <subcellularLocation>
        <location evidence="1 7">Cell membrane</location>
        <topology evidence="1 7">Multi-pass membrane protein</topology>
    </subcellularLocation>
</comment>
<dbReference type="InterPro" id="IPR035906">
    <property type="entry name" value="MetI-like_sf"/>
</dbReference>
<evidence type="ECO:0000313" key="10">
    <source>
        <dbReference type="Proteomes" id="UP000637695"/>
    </source>
</evidence>
<keyword evidence="10" id="KW-1185">Reference proteome</keyword>
<dbReference type="PANTHER" id="PTHR43744">
    <property type="entry name" value="ABC TRANSPORTER PERMEASE PROTEIN MG189-RELATED-RELATED"/>
    <property type="match status" value="1"/>
</dbReference>
<feature type="domain" description="ABC transmembrane type-1" evidence="8">
    <location>
        <begin position="90"/>
        <end position="279"/>
    </location>
</feature>
<reference evidence="9" key="2">
    <citation type="submission" date="2020-09" db="EMBL/GenBank/DDBJ databases">
        <authorList>
            <person name="Sun Q."/>
            <person name="Ohkuma M."/>
        </authorList>
    </citation>
    <scope>NUCLEOTIDE SEQUENCE</scope>
    <source>
        <strain evidence="9">JCM 18487</strain>
    </source>
</reference>
<dbReference type="Pfam" id="PF00528">
    <property type="entry name" value="BPD_transp_1"/>
    <property type="match status" value="1"/>
</dbReference>
<evidence type="ECO:0000256" key="5">
    <source>
        <dbReference type="ARBA" id="ARBA00022989"/>
    </source>
</evidence>
<dbReference type="GO" id="GO:0055085">
    <property type="term" value="P:transmembrane transport"/>
    <property type="evidence" value="ECO:0007669"/>
    <property type="project" value="InterPro"/>
</dbReference>
<evidence type="ECO:0000256" key="6">
    <source>
        <dbReference type="ARBA" id="ARBA00023136"/>
    </source>
</evidence>
<dbReference type="EMBL" id="BMOY01000025">
    <property type="protein sequence ID" value="GGJ08419.1"/>
    <property type="molecule type" value="Genomic_DNA"/>
</dbReference>
<evidence type="ECO:0000313" key="9">
    <source>
        <dbReference type="EMBL" id="GGJ08419.1"/>
    </source>
</evidence>
<keyword evidence="3" id="KW-1003">Cell membrane</keyword>
<dbReference type="GO" id="GO:0005886">
    <property type="term" value="C:plasma membrane"/>
    <property type="evidence" value="ECO:0007669"/>
    <property type="project" value="UniProtKB-SubCell"/>
</dbReference>
<protein>
    <submittedName>
        <fullName evidence="9">Sugar ABC transporter permease</fullName>
    </submittedName>
</protein>
<proteinExistence type="inferred from homology"/>
<comment type="similarity">
    <text evidence="7">Belongs to the binding-protein-dependent transport system permease family.</text>
</comment>
<feature type="transmembrane region" description="Helical" evidence="7">
    <location>
        <begin position="125"/>
        <end position="149"/>
    </location>
</feature>
<sequence length="293" mass="32715">MFMDTWMDVQPAAITQSNTQRATRRERHPIAFCVASLLAFFWLVPLAWVILVSFKPQGSNVMNATGWVTPPYTIENYIEVFTKAPVALWIWNSFLVAVITTFLALLLSTLCAFPFSLGSFFGSRFLMFLIAIGLMVPGEATLIPLYVVFRNLNWLDSYQALILPGIAIPFGVLLLKQFFDGLPRELFEAAMMDGCGIVRMLFQIAVPLSRPALAALGIFTFLGSWNNFLWPFISTTSPQIMTIPVGIPFFNSSYHTDYTLPMAANVVVSVPVLVAFLLFQKQIIKGISFTGLK</sequence>
<dbReference type="SUPFAM" id="SSF161098">
    <property type="entry name" value="MetI-like"/>
    <property type="match status" value="1"/>
</dbReference>
<feature type="transmembrane region" description="Helical" evidence="7">
    <location>
        <begin position="258"/>
        <end position="279"/>
    </location>
</feature>
<comment type="caution">
    <text evidence="9">The sequence shown here is derived from an EMBL/GenBank/DDBJ whole genome shotgun (WGS) entry which is preliminary data.</text>
</comment>
<dbReference type="AlphaFoldDB" id="A0A917NKP9"/>
<evidence type="ECO:0000256" key="1">
    <source>
        <dbReference type="ARBA" id="ARBA00004651"/>
    </source>
</evidence>